<dbReference type="InterPro" id="IPR011990">
    <property type="entry name" value="TPR-like_helical_dom_sf"/>
</dbReference>
<protein>
    <submittedName>
        <fullName evidence="2">Tetratricopeptide repeat protein</fullName>
    </submittedName>
</protein>
<name>A0ABV7XH26_9GAMM</name>
<dbReference type="Gene3D" id="1.25.40.10">
    <property type="entry name" value="Tetratricopeptide repeat domain"/>
    <property type="match status" value="1"/>
</dbReference>
<dbReference type="RefSeq" id="WP_386741505.1">
    <property type="nucleotide sequence ID" value="NZ_JBHRYA010000001.1"/>
</dbReference>
<proteinExistence type="predicted"/>
<dbReference type="SUPFAM" id="SSF48452">
    <property type="entry name" value="TPR-like"/>
    <property type="match status" value="1"/>
</dbReference>
<dbReference type="PANTHER" id="PTHR45588">
    <property type="entry name" value="TPR DOMAIN-CONTAINING PROTEIN"/>
    <property type="match status" value="1"/>
</dbReference>
<gene>
    <name evidence="2" type="ORF">ACFONC_00205</name>
</gene>
<organism evidence="2 3">
    <name type="scientific">Luteimonas soli</name>
    <dbReference type="NCBI Taxonomy" id="1648966"/>
    <lineage>
        <taxon>Bacteria</taxon>
        <taxon>Pseudomonadati</taxon>
        <taxon>Pseudomonadota</taxon>
        <taxon>Gammaproteobacteria</taxon>
        <taxon>Lysobacterales</taxon>
        <taxon>Lysobacteraceae</taxon>
        <taxon>Luteimonas</taxon>
    </lineage>
</organism>
<evidence type="ECO:0000313" key="3">
    <source>
        <dbReference type="Proteomes" id="UP001595705"/>
    </source>
</evidence>
<comment type="caution">
    <text evidence="2">The sequence shown here is derived from an EMBL/GenBank/DDBJ whole genome shotgun (WGS) entry which is preliminary data.</text>
</comment>
<dbReference type="Proteomes" id="UP001595705">
    <property type="component" value="Unassembled WGS sequence"/>
</dbReference>
<feature type="chain" id="PRO_5047067136" evidence="1">
    <location>
        <begin position="26"/>
        <end position="558"/>
    </location>
</feature>
<reference evidence="3" key="1">
    <citation type="journal article" date="2019" name="Int. J. Syst. Evol. Microbiol.">
        <title>The Global Catalogue of Microorganisms (GCM) 10K type strain sequencing project: providing services to taxonomists for standard genome sequencing and annotation.</title>
        <authorList>
            <consortium name="The Broad Institute Genomics Platform"/>
            <consortium name="The Broad Institute Genome Sequencing Center for Infectious Disease"/>
            <person name="Wu L."/>
            <person name="Ma J."/>
        </authorList>
    </citation>
    <scope>NUCLEOTIDE SEQUENCE [LARGE SCALE GENOMIC DNA]</scope>
    <source>
        <strain evidence="3">KCTC 42441</strain>
    </source>
</reference>
<keyword evidence="3" id="KW-1185">Reference proteome</keyword>
<feature type="signal peptide" evidence="1">
    <location>
        <begin position="1"/>
        <end position="25"/>
    </location>
</feature>
<evidence type="ECO:0000256" key="1">
    <source>
        <dbReference type="SAM" id="SignalP"/>
    </source>
</evidence>
<dbReference type="PANTHER" id="PTHR45588:SF1">
    <property type="entry name" value="WW DOMAIN-CONTAINING PROTEIN"/>
    <property type="match status" value="1"/>
</dbReference>
<evidence type="ECO:0000313" key="2">
    <source>
        <dbReference type="EMBL" id="MFC3714579.1"/>
    </source>
</evidence>
<keyword evidence="1" id="KW-0732">Signal</keyword>
<dbReference type="PROSITE" id="PS51257">
    <property type="entry name" value="PROKAR_LIPOPROTEIN"/>
    <property type="match status" value="1"/>
</dbReference>
<sequence>MSRHAPHAIALALLLAGCAAPQPQAGVAATSSAQATTQPTLFDDFGDLHRDIGSAVPEAQRYFDQGLRMTYGFNHEAAGRAFAEAARLDPDCAICVWGQALVLGPNINLPMDPAAEQDAAALARRALVLSAHATPADRALIEALQARHADPAPEDRTPLDQAYADAMARVAAAFPGDDDAATLYAEALMDLAPWAYWTAEGQPTTHTPRILGELERVLARNPRHIGAMHYYIHATEAGPDPERALPYADALPALAPGSGHLVHMPAHTYIRVGRYHDATLANFAAATADNAYLSFCSGSNGVYPLGYVPHNWHFASMTAGLTGSRTLALRAAEQTARRADVERMGAPPLEFMQLFVATPLLTRVRFGEWDAILTQAEPPSPLPFPTAIWHFARGMASARTGDPARAQAELDALRAIAADPALAKVSFFDINHADAVLAVAVPLLQGELLRTRGESKPAIAALREAVAAEDRLNYNEPADWPLPTRGYLGAALLEAGDAHGAEAAYREDLATYPENGWSLFGLAQARRALGDDAGAGDNERRYRAAWQWADAPLTASRL</sequence>
<dbReference type="EMBL" id="JBHRYA010000001">
    <property type="protein sequence ID" value="MFC3714579.1"/>
    <property type="molecule type" value="Genomic_DNA"/>
</dbReference>
<accession>A0ABV7XH26</accession>